<dbReference type="InterPro" id="IPR036185">
    <property type="entry name" value="DNA_heli_DnaB-like_N_sf"/>
</dbReference>
<keyword evidence="4" id="KW-0547">Nucleotide-binding</keyword>
<dbReference type="Pfam" id="PF00772">
    <property type="entry name" value="DnaB"/>
    <property type="match status" value="1"/>
</dbReference>
<dbReference type="InterPro" id="IPR007694">
    <property type="entry name" value="DNA_helicase_DnaB-like_C"/>
</dbReference>
<dbReference type="EC" id="5.6.2.3" evidence="10"/>
<gene>
    <name evidence="14" type="ORF">UFOPK2366_00871</name>
</gene>
<dbReference type="Gene3D" id="1.10.860.10">
    <property type="entry name" value="DNAb Helicase, Chain A"/>
    <property type="match status" value="1"/>
</dbReference>
<dbReference type="NCBIfam" id="NF004384">
    <property type="entry name" value="PRK05748.1"/>
    <property type="match status" value="1"/>
</dbReference>
<proteinExistence type="inferred from homology"/>
<keyword evidence="9" id="KW-0413">Isomerase</keyword>
<evidence type="ECO:0000256" key="9">
    <source>
        <dbReference type="ARBA" id="ARBA00023235"/>
    </source>
</evidence>
<dbReference type="GO" id="GO:1990077">
    <property type="term" value="C:primosome complex"/>
    <property type="evidence" value="ECO:0007669"/>
    <property type="project" value="UniProtKB-KW"/>
</dbReference>
<dbReference type="EMBL" id="CAEZXM010000144">
    <property type="protein sequence ID" value="CAB4693212.1"/>
    <property type="molecule type" value="Genomic_DNA"/>
</dbReference>
<dbReference type="GO" id="GO:0006269">
    <property type="term" value="P:DNA replication, synthesis of primer"/>
    <property type="evidence" value="ECO:0007669"/>
    <property type="project" value="UniProtKB-KW"/>
</dbReference>
<feature type="region of interest" description="Disordered" evidence="12">
    <location>
        <begin position="1"/>
        <end position="25"/>
    </location>
</feature>
<evidence type="ECO:0000256" key="7">
    <source>
        <dbReference type="ARBA" id="ARBA00022840"/>
    </source>
</evidence>
<keyword evidence="7" id="KW-0067">ATP-binding</keyword>
<dbReference type="FunFam" id="1.10.860.10:FF:000001">
    <property type="entry name" value="Replicative DNA helicase"/>
    <property type="match status" value="1"/>
</dbReference>
<evidence type="ECO:0000256" key="1">
    <source>
        <dbReference type="ARBA" id="ARBA00008428"/>
    </source>
</evidence>
<dbReference type="GO" id="GO:0005829">
    <property type="term" value="C:cytosol"/>
    <property type="evidence" value="ECO:0007669"/>
    <property type="project" value="TreeGrafter"/>
</dbReference>
<evidence type="ECO:0000256" key="6">
    <source>
        <dbReference type="ARBA" id="ARBA00022806"/>
    </source>
</evidence>
<dbReference type="GO" id="GO:0042802">
    <property type="term" value="F:identical protein binding"/>
    <property type="evidence" value="ECO:0007669"/>
    <property type="project" value="UniProtKB-ARBA"/>
</dbReference>
<evidence type="ECO:0000256" key="2">
    <source>
        <dbReference type="ARBA" id="ARBA00022515"/>
    </source>
</evidence>
<evidence type="ECO:0000256" key="4">
    <source>
        <dbReference type="ARBA" id="ARBA00022741"/>
    </source>
</evidence>
<comment type="catalytic activity">
    <reaction evidence="11">
        <text>ATP + H2O = ADP + phosphate + H(+)</text>
        <dbReference type="Rhea" id="RHEA:13065"/>
        <dbReference type="ChEBI" id="CHEBI:15377"/>
        <dbReference type="ChEBI" id="CHEBI:15378"/>
        <dbReference type="ChEBI" id="CHEBI:30616"/>
        <dbReference type="ChEBI" id="CHEBI:43474"/>
        <dbReference type="ChEBI" id="CHEBI:456216"/>
        <dbReference type="EC" id="5.6.2.3"/>
    </reaction>
</comment>
<dbReference type="InterPro" id="IPR016136">
    <property type="entry name" value="DNA_helicase_N/primase_C"/>
</dbReference>
<evidence type="ECO:0000313" key="14">
    <source>
        <dbReference type="EMBL" id="CAB4693212.1"/>
    </source>
</evidence>
<dbReference type="GO" id="GO:0043139">
    <property type="term" value="F:5'-3' DNA helicase activity"/>
    <property type="evidence" value="ECO:0007669"/>
    <property type="project" value="UniProtKB-EC"/>
</dbReference>
<dbReference type="PROSITE" id="PS51199">
    <property type="entry name" value="SF4_HELICASE"/>
    <property type="match status" value="1"/>
</dbReference>
<name>A0A6J6P4C5_9ZZZZ</name>
<evidence type="ECO:0000256" key="10">
    <source>
        <dbReference type="ARBA" id="ARBA00044969"/>
    </source>
</evidence>
<dbReference type="InterPro" id="IPR007693">
    <property type="entry name" value="DNA_helicase_DnaB-like_N"/>
</dbReference>
<organism evidence="14">
    <name type="scientific">freshwater metagenome</name>
    <dbReference type="NCBI Taxonomy" id="449393"/>
    <lineage>
        <taxon>unclassified sequences</taxon>
        <taxon>metagenomes</taxon>
        <taxon>ecological metagenomes</taxon>
    </lineage>
</organism>
<protein>
    <recommendedName>
        <fullName evidence="10">DNA 5'-3' helicase</fullName>
        <ecNumber evidence="10">5.6.2.3</ecNumber>
    </recommendedName>
</protein>
<dbReference type="CDD" id="cd00984">
    <property type="entry name" value="DnaB_C"/>
    <property type="match status" value="1"/>
</dbReference>
<sequence length="458" mass="50019">MSLAETSRDRARPIRPVRGEGRVPPHNLNAEESLLGALLLSKDAVGTVAEMGLSVNDFYKPAHQYVYDAIRGLNATGQPVDAVTVANELRRAGLLDEIGGAELLLELQNATPAISNSSRYAKIVQDTAVLRRLIRVASEIAELAYNEPDDVARALDEAETKVFEVAEDRVTDSVQPLGDLMPLAMDKLQETFERGNIITGLATGYNDLDELLSGLQPSTLNIVGARPAMGKTAFGLGLAVHAAQNSKVPVLVFSLEMGHTELTQRILSSEARVDSTKLRNGKLTEADWTKLGRAVGRLEVPLYLDDNPRVTVMEIRAKARRLKARDGLGLIVIDYLQLMSGSGSENRQLEVSEISRGLKILARELQVPIVALSQLSRNLESRTDKRPMLADLRESGSLEQDADVVMFLYRDEVYNNESPDKGSAEVIVAKHRSGPIGTRRLAFLGAYTRFDNAARSGV</sequence>
<dbReference type="SUPFAM" id="SSF48024">
    <property type="entry name" value="N-terminal domain of DnaB helicase"/>
    <property type="match status" value="1"/>
</dbReference>
<accession>A0A6J6P4C5</accession>
<dbReference type="AlphaFoldDB" id="A0A6J6P4C5"/>
<evidence type="ECO:0000256" key="3">
    <source>
        <dbReference type="ARBA" id="ARBA00022705"/>
    </source>
</evidence>
<dbReference type="GO" id="GO:0016787">
    <property type="term" value="F:hydrolase activity"/>
    <property type="evidence" value="ECO:0007669"/>
    <property type="project" value="UniProtKB-KW"/>
</dbReference>
<comment type="similarity">
    <text evidence="1">Belongs to the helicase family. DnaB subfamily.</text>
</comment>
<dbReference type="GO" id="GO:0005524">
    <property type="term" value="F:ATP binding"/>
    <property type="evidence" value="ECO:0007669"/>
    <property type="project" value="UniProtKB-KW"/>
</dbReference>
<evidence type="ECO:0000256" key="5">
    <source>
        <dbReference type="ARBA" id="ARBA00022801"/>
    </source>
</evidence>
<dbReference type="NCBIfam" id="TIGR00665">
    <property type="entry name" value="DnaB"/>
    <property type="match status" value="1"/>
</dbReference>
<evidence type="ECO:0000259" key="13">
    <source>
        <dbReference type="PROSITE" id="PS51199"/>
    </source>
</evidence>
<evidence type="ECO:0000256" key="8">
    <source>
        <dbReference type="ARBA" id="ARBA00023125"/>
    </source>
</evidence>
<evidence type="ECO:0000256" key="11">
    <source>
        <dbReference type="ARBA" id="ARBA00048954"/>
    </source>
</evidence>
<keyword evidence="8" id="KW-0238">DNA-binding</keyword>
<dbReference type="InterPro" id="IPR007692">
    <property type="entry name" value="DNA_helicase_DnaB"/>
</dbReference>
<dbReference type="PANTHER" id="PTHR30153">
    <property type="entry name" value="REPLICATIVE DNA HELICASE DNAB"/>
    <property type="match status" value="1"/>
</dbReference>
<evidence type="ECO:0000256" key="12">
    <source>
        <dbReference type="SAM" id="MobiDB-lite"/>
    </source>
</evidence>
<dbReference type="SUPFAM" id="SSF52540">
    <property type="entry name" value="P-loop containing nucleoside triphosphate hydrolases"/>
    <property type="match status" value="1"/>
</dbReference>
<dbReference type="Pfam" id="PF03796">
    <property type="entry name" value="DnaB_C"/>
    <property type="match status" value="1"/>
</dbReference>
<feature type="domain" description="SF4 helicase" evidence="13">
    <location>
        <begin position="194"/>
        <end position="457"/>
    </location>
</feature>
<dbReference type="PANTHER" id="PTHR30153:SF2">
    <property type="entry name" value="REPLICATIVE DNA HELICASE"/>
    <property type="match status" value="1"/>
</dbReference>
<keyword evidence="5" id="KW-0378">Hydrolase</keyword>
<keyword evidence="2" id="KW-0639">Primosome</keyword>
<dbReference type="Gene3D" id="3.40.50.300">
    <property type="entry name" value="P-loop containing nucleotide triphosphate hydrolases"/>
    <property type="match status" value="1"/>
</dbReference>
<reference evidence="14" key="1">
    <citation type="submission" date="2020-05" db="EMBL/GenBank/DDBJ databases">
        <authorList>
            <person name="Chiriac C."/>
            <person name="Salcher M."/>
            <person name="Ghai R."/>
            <person name="Kavagutti S V."/>
        </authorList>
    </citation>
    <scope>NUCLEOTIDE SEQUENCE</scope>
</reference>
<keyword evidence="6" id="KW-0347">Helicase</keyword>
<keyword evidence="3" id="KW-0235">DNA replication</keyword>
<dbReference type="InterPro" id="IPR027417">
    <property type="entry name" value="P-loop_NTPase"/>
</dbReference>
<dbReference type="GO" id="GO:0003677">
    <property type="term" value="F:DNA binding"/>
    <property type="evidence" value="ECO:0007669"/>
    <property type="project" value="UniProtKB-KW"/>
</dbReference>
<dbReference type="FunFam" id="3.40.50.300:FF:000076">
    <property type="entry name" value="Replicative DNA helicase"/>
    <property type="match status" value="1"/>
</dbReference>
<feature type="compositionally biased region" description="Basic and acidic residues" evidence="12">
    <location>
        <begin position="1"/>
        <end position="23"/>
    </location>
</feature>